<evidence type="ECO:0000313" key="2">
    <source>
        <dbReference type="EnsemblProtists" id="EOD32599"/>
    </source>
</evidence>
<feature type="region of interest" description="Disordered" evidence="1">
    <location>
        <begin position="1"/>
        <end position="38"/>
    </location>
</feature>
<reference evidence="2" key="2">
    <citation type="submission" date="2024-10" db="UniProtKB">
        <authorList>
            <consortium name="EnsemblProtists"/>
        </authorList>
    </citation>
    <scope>IDENTIFICATION</scope>
</reference>
<name>A0A0D3KA14_EMIH1</name>
<accession>A0A0D3KA14</accession>
<dbReference type="HOGENOM" id="CLU_1457058_0_0_1"/>
<evidence type="ECO:0000313" key="3">
    <source>
        <dbReference type="Proteomes" id="UP000013827"/>
    </source>
</evidence>
<dbReference type="KEGG" id="ehx:EMIHUDRAFT_253315"/>
<sequence>MDDFSASPPSLATIASSRDSSCADDAAPSGNLLGRAGTVRGEKSLREWTLSRGDLVHAASMRLGAHEPLIGPLRAFFEAKAPPRRRNCRTAEHAATGTIAAEDVTVALKELGLSRGLPDEAGIPLRGGRGDPAPPRVSFRDFVAEARILYGLRDDDAPKAAQPLSAPGPCRVRSGRARSSSDVLGL</sequence>
<keyword evidence="3" id="KW-1185">Reference proteome</keyword>
<dbReference type="RefSeq" id="XP_005785028.1">
    <property type="nucleotide sequence ID" value="XM_005784971.1"/>
</dbReference>
<evidence type="ECO:0000256" key="1">
    <source>
        <dbReference type="SAM" id="MobiDB-lite"/>
    </source>
</evidence>
<reference evidence="3" key="1">
    <citation type="journal article" date="2013" name="Nature">
        <title>Pan genome of the phytoplankton Emiliania underpins its global distribution.</title>
        <authorList>
            <person name="Read B.A."/>
            <person name="Kegel J."/>
            <person name="Klute M.J."/>
            <person name="Kuo A."/>
            <person name="Lefebvre S.C."/>
            <person name="Maumus F."/>
            <person name="Mayer C."/>
            <person name="Miller J."/>
            <person name="Monier A."/>
            <person name="Salamov A."/>
            <person name="Young J."/>
            <person name="Aguilar M."/>
            <person name="Claverie J.M."/>
            <person name="Frickenhaus S."/>
            <person name="Gonzalez K."/>
            <person name="Herman E.K."/>
            <person name="Lin Y.C."/>
            <person name="Napier J."/>
            <person name="Ogata H."/>
            <person name="Sarno A.F."/>
            <person name="Shmutz J."/>
            <person name="Schroeder D."/>
            <person name="de Vargas C."/>
            <person name="Verret F."/>
            <person name="von Dassow P."/>
            <person name="Valentin K."/>
            <person name="Van de Peer Y."/>
            <person name="Wheeler G."/>
            <person name="Dacks J.B."/>
            <person name="Delwiche C.F."/>
            <person name="Dyhrman S.T."/>
            <person name="Glockner G."/>
            <person name="John U."/>
            <person name="Richards T."/>
            <person name="Worden A.Z."/>
            <person name="Zhang X."/>
            <person name="Grigoriev I.V."/>
            <person name="Allen A.E."/>
            <person name="Bidle K."/>
            <person name="Borodovsky M."/>
            <person name="Bowler C."/>
            <person name="Brownlee C."/>
            <person name="Cock J.M."/>
            <person name="Elias M."/>
            <person name="Gladyshev V.N."/>
            <person name="Groth M."/>
            <person name="Guda C."/>
            <person name="Hadaegh A."/>
            <person name="Iglesias-Rodriguez M.D."/>
            <person name="Jenkins J."/>
            <person name="Jones B.M."/>
            <person name="Lawson T."/>
            <person name="Leese F."/>
            <person name="Lindquist E."/>
            <person name="Lobanov A."/>
            <person name="Lomsadze A."/>
            <person name="Malik S.B."/>
            <person name="Marsh M.E."/>
            <person name="Mackinder L."/>
            <person name="Mock T."/>
            <person name="Mueller-Roeber B."/>
            <person name="Pagarete A."/>
            <person name="Parker M."/>
            <person name="Probert I."/>
            <person name="Quesneville H."/>
            <person name="Raines C."/>
            <person name="Rensing S.A."/>
            <person name="Riano-Pachon D.M."/>
            <person name="Richier S."/>
            <person name="Rokitta S."/>
            <person name="Shiraiwa Y."/>
            <person name="Soanes D.M."/>
            <person name="van der Giezen M."/>
            <person name="Wahlund T.M."/>
            <person name="Williams B."/>
            <person name="Wilson W."/>
            <person name="Wolfe G."/>
            <person name="Wurch L.L."/>
        </authorList>
    </citation>
    <scope>NUCLEOTIDE SEQUENCE</scope>
</reference>
<feature type="compositionally biased region" description="Polar residues" evidence="1">
    <location>
        <begin position="177"/>
        <end position="186"/>
    </location>
</feature>
<dbReference type="Proteomes" id="UP000013827">
    <property type="component" value="Unassembled WGS sequence"/>
</dbReference>
<proteinExistence type="predicted"/>
<dbReference type="AlphaFoldDB" id="A0A0D3KA14"/>
<organism evidence="2 3">
    <name type="scientific">Emiliania huxleyi (strain CCMP1516)</name>
    <dbReference type="NCBI Taxonomy" id="280463"/>
    <lineage>
        <taxon>Eukaryota</taxon>
        <taxon>Haptista</taxon>
        <taxon>Haptophyta</taxon>
        <taxon>Prymnesiophyceae</taxon>
        <taxon>Isochrysidales</taxon>
        <taxon>Noelaerhabdaceae</taxon>
        <taxon>Emiliania</taxon>
    </lineage>
</organism>
<dbReference type="PaxDb" id="2903-EOD32599"/>
<dbReference type="EnsemblProtists" id="EOD32599">
    <property type="protein sequence ID" value="EOD32599"/>
    <property type="gene ID" value="EMIHUDRAFT_253315"/>
</dbReference>
<feature type="region of interest" description="Disordered" evidence="1">
    <location>
        <begin position="157"/>
        <end position="186"/>
    </location>
</feature>
<dbReference type="GeneID" id="17277873"/>
<protein>
    <submittedName>
        <fullName evidence="2">Uncharacterized protein</fullName>
    </submittedName>
</protein>
<feature type="compositionally biased region" description="Low complexity" evidence="1">
    <location>
        <begin position="15"/>
        <end position="27"/>
    </location>
</feature>